<dbReference type="AlphaFoldDB" id="F9X477"/>
<dbReference type="InParanoid" id="F9X477"/>
<protein>
    <submittedName>
        <fullName evidence="1">Uncharacterized protein</fullName>
    </submittedName>
</protein>
<evidence type="ECO:0000313" key="1">
    <source>
        <dbReference type="EMBL" id="EGP89775.1"/>
    </source>
</evidence>
<keyword evidence="2" id="KW-1185">Reference proteome</keyword>
<dbReference type="KEGG" id="ztr:MYCGRDRAFT_90487"/>
<dbReference type="HOGENOM" id="CLU_1587805_0_0_1"/>
<accession>F9X477</accession>
<dbReference type="GeneID" id="13395984"/>
<dbReference type="RefSeq" id="XP_003854799.1">
    <property type="nucleotide sequence ID" value="XM_003854751.1"/>
</dbReference>
<organism evidence="1 2">
    <name type="scientific">Zymoseptoria tritici (strain CBS 115943 / IPO323)</name>
    <name type="common">Speckled leaf blotch fungus</name>
    <name type="synonym">Septoria tritici</name>
    <dbReference type="NCBI Taxonomy" id="336722"/>
    <lineage>
        <taxon>Eukaryota</taxon>
        <taxon>Fungi</taxon>
        <taxon>Dikarya</taxon>
        <taxon>Ascomycota</taxon>
        <taxon>Pezizomycotina</taxon>
        <taxon>Dothideomycetes</taxon>
        <taxon>Dothideomycetidae</taxon>
        <taxon>Mycosphaerellales</taxon>
        <taxon>Mycosphaerellaceae</taxon>
        <taxon>Zymoseptoria</taxon>
    </lineage>
</organism>
<sequence>MCAAPGACACRGALELLHCTALLGGIADRDPAARDGLAVHDDVVVPNDAGAVTSTPVGSTAAVDGTAALDDKQSYDGTAVLDTTAVESMAAVLSTDVASRAVRHALADRSGMAVGCSATGEHCSSRYIGRPSLAVEMPSVVMAVQLTFVVVDVSDGSGRANSDARSSR</sequence>
<dbReference type="EMBL" id="CM001197">
    <property type="protein sequence ID" value="EGP89775.1"/>
    <property type="molecule type" value="Genomic_DNA"/>
</dbReference>
<proteinExistence type="predicted"/>
<dbReference type="Proteomes" id="UP000008062">
    <property type="component" value="Chromosome 2"/>
</dbReference>
<gene>
    <name evidence="1" type="ORF">MYCGRDRAFT_90487</name>
</gene>
<name>F9X477_ZYMTI</name>
<reference evidence="1 2" key="1">
    <citation type="journal article" date="2011" name="PLoS Genet.">
        <title>Finished genome of the fungal wheat pathogen Mycosphaerella graminicola reveals dispensome structure, chromosome plasticity, and stealth pathogenesis.</title>
        <authorList>
            <person name="Goodwin S.B."/>
            <person name="Ben M'barek S."/>
            <person name="Dhillon B."/>
            <person name="Wittenberg A.H.J."/>
            <person name="Crane C.F."/>
            <person name="Hane J.K."/>
            <person name="Foster A.J."/>
            <person name="Van der Lee T.A.J."/>
            <person name="Grimwood J."/>
            <person name="Aerts A."/>
            <person name="Antoniw J."/>
            <person name="Bailey A."/>
            <person name="Bluhm B."/>
            <person name="Bowler J."/>
            <person name="Bristow J."/>
            <person name="van der Burgt A."/>
            <person name="Canto-Canche B."/>
            <person name="Churchill A.C.L."/>
            <person name="Conde-Ferraez L."/>
            <person name="Cools H.J."/>
            <person name="Coutinho P.M."/>
            <person name="Csukai M."/>
            <person name="Dehal P."/>
            <person name="De Wit P."/>
            <person name="Donzelli B."/>
            <person name="van de Geest H.C."/>
            <person name="van Ham R.C.H.J."/>
            <person name="Hammond-Kosack K.E."/>
            <person name="Henrissat B."/>
            <person name="Kilian A."/>
            <person name="Kobayashi A.K."/>
            <person name="Koopmann E."/>
            <person name="Kourmpetis Y."/>
            <person name="Kuzniar A."/>
            <person name="Lindquist E."/>
            <person name="Lombard V."/>
            <person name="Maliepaard C."/>
            <person name="Martins N."/>
            <person name="Mehrabi R."/>
            <person name="Nap J.P.H."/>
            <person name="Ponomarenko A."/>
            <person name="Rudd J.J."/>
            <person name="Salamov A."/>
            <person name="Schmutz J."/>
            <person name="Schouten H.J."/>
            <person name="Shapiro H."/>
            <person name="Stergiopoulos I."/>
            <person name="Torriani S.F.F."/>
            <person name="Tu H."/>
            <person name="de Vries R.P."/>
            <person name="Waalwijk C."/>
            <person name="Ware S.B."/>
            <person name="Wiebenga A."/>
            <person name="Zwiers L.-H."/>
            <person name="Oliver R.P."/>
            <person name="Grigoriev I.V."/>
            <person name="Kema G.H.J."/>
        </authorList>
    </citation>
    <scope>NUCLEOTIDE SEQUENCE [LARGE SCALE GENOMIC DNA]</scope>
    <source>
        <strain evidence="2">CBS 115943 / IPO323</strain>
    </source>
</reference>
<evidence type="ECO:0000313" key="2">
    <source>
        <dbReference type="Proteomes" id="UP000008062"/>
    </source>
</evidence>